<dbReference type="RefSeq" id="WP_210154652.1">
    <property type="nucleotide sequence ID" value="NZ_JAFCNB010000002.1"/>
</dbReference>
<dbReference type="PANTHER" id="PTHR23530">
    <property type="entry name" value="TRANSPORT PROTEIN-RELATED"/>
    <property type="match status" value="1"/>
</dbReference>
<dbReference type="InterPro" id="IPR020846">
    <property type="entry name" value="MFS_dom"/>
</dbReference>
<feature type="domain" description="Major facilitator superfamily (MFS) profile" evidence="6">
    <location>
        <begin position="21"/>
        <end position="444"/>
    </location>
</feature>
<name>A0A940WDA0_9ACTN</name>
<keyword evidence="8" id="KW-1185">Reference proteome</keyword>
<feature type="transmembrane region" description="Helical" evidence="5">
    <location>
        <begin position="421"/>
        <end position="438"/>
    </location>
</feature>
<dbReference type="InterPro" id="IPR011701">
    <property type="entry name" value="MFS"/>
</dbReference>
<feature type="transmembrane region" description="Helical" evidence="5">
    <location>
        <begin position="187"/>
        <end position="209"/>
    </location>
</feature>
<keyword evidence="2 5" id="KW-0812">Transmembrane</keyword>
<feature type="transmembrane region" description="Helical" evidence="5">
    <location>
        <begin position="25"/>
        <end position="48"/>
    </location>
</feature>
<gene>
    <name evidence="7" type="ORF">JOL79_06175</name>
</gene>
<dbReference type="Pfam" id="PF07690">
    <property type="entry name" value="MFS_1"/>
    <property type="match status" value="1"/>
</dbReference>
<accession>A0A940WDA0</accession>
<keyword evidence="4 5" id="KW-0472">Membrane</keyword>
<feature type="transmembrane region" description="Helical" evidence="5">
    <location>
        <begin position="54"/>
        <end position="74"/>
    </location>
</feature>
<evidence type="ECO:0000259" key="6">
    <source>
        <dbReference type="PROSITE" id="PS50850"/>
    </source>
</evidence>
<dbReference type="PROSITE" id="PS50850">
    <property type="entry name" value="MFS"/>
    <property type="match status" value="1"/>
</dbReference>
<dbReference type="GO" id="GO:0005886">
    <property type="term" value="C:plasma membrane"/>
    <property type="evidence" value="ECO:0007669"/>
    <property type="project" value="UniProtKB-SubCell"/>
</dbReference>
<sequence>MSEAVGHPFSGRPRPRRARGPLRRYAIIEFLTWLPTGLYLAPMVLLMAARGLGVGEIGLVSAAYAVTIVVLELPTGGLADVLSRRAVLAASAVVGVLGLALMATAGTVWMFFLSSALKGVSRALSSGPAQAWYVDALHAEEGVSADLKPGLAAGDVAGSVALAVGTLAGGALPLLPLVSRLSAADALAVPVWAATGTAVVQLAAVLVLMRDPSASAGGAPTTAGGGVRRGGRFGEVLRGVPLTIVDGIKLGLTDRGLGRLLLIAAGAGVTLNTIELLTPGRLADLTGSPQTGSTAYAVVTAVGFVANALGSSLAPAVARRVGGSVRAAILGCVVVSVAVGALAASVALPGWAGIAAAAGAYIVLFAALAVVSLFRSELVHRRVSSAQRATVMSVDSLQLQFGGALSSFVLVPLAGVVGLGPVWAVTAVVGLAFTLLFVRLPSPRAERVADPVAVIAVK</sequence>
<protein>
    <submittedName>
        <fullName evidence="7">MFS transporter</fullName>
    </submittedName>
</protein>
<feature type="transmembrane region" description="Helical" evidence="5">
    <location>
        <begin position="86"/>
        <end position="112"/>
    </location>
</feature>
<proteinExistence type="predicted"/>
<feature type="transmembrane region" description="Helical" evidence="5">
    <location>
        <begin position="156"/>
        <end position="175"/>
    </location>
</feature>
<dbReference type="Gene3D" id="1.20.1250.20">
    <property type="entry name" value="MFS general substrate transporter like domains"/>
    <property type="match status" value="1"/>
</dbReference>
<feature type="transmembrane region" description="Helical" evidence="5">
    <location>
        <begin position="295"/>
        <end position="315"/>
    </location>
</feature>
<dbReference type="AlphaFoldDB" id="A0A940WDA0"/>
<comment type="caution">
    <text evidence="7">The sequence shown here is derived from an EMBL/GenBank/DDBJ whole genome shotgun (WGS) entry which is preliminary data.</text>
</comment>
<feature type="transmembrane region" description="Helical" evidence="5">
    <location>
        <begin position="354"/>
        <end position="376"/>
    </location>
</feature>
<reference evidence="7" key="1">
    <citation type="submission" date="2021-02" db="EMBL/GenBank/DDBJ databases">
        <title>Draft genome sequence of Microbispora sp. RL4-1S isolated from rice leaves in Thailand.</title>
        <authorList>
            <person name="Muangham S."/>
            <person name="Duangmal K."/>
        </authorList>
    </citation>
    <scope>NUCLEOTIDE SEQUENCE</scope>
    <source>
        <strain evidence="7">RL4-1S</strain>
    </source>
</reference>
<dbReference type="InterPro" id="IPR053160">
    <property type="entry name" value="MFS_DHA3_Transporter"/>
</dbReference>
<feature type="transmembrane region" description="Helical" evidence="5">
    <location>
        <begin position="397"/>
        <end position="415"/>
    </location>
</feature>
<evidence type="ECO:0000256" key="5">
    <source>
        <dbReference type="SAM" id="Phobius"/>
    </source>
</evidence>
<dbReference type="SUPFAM" id="SSF103473">
    <property type="entry name" value="MFS general substrate transporter"/>
    <property type="match status" value="1"/>
</dbReference>
<dbReference type="GO" id="GO:0022857">
    <property type="term" value="F:transmembrane transporter activity"/>
    <property type="evidence" value="ECO:0007669"/>
    <property type="project" value="InterPro"/>
</dbReference>
<feature type="transmembrane region" description="Helical" evidence="5">
    <location>
        <begin position="327"/>
        <end position="348"/>
    </location>
</feature>
<evidence type="ECO:0000256" key="1">
    <source>
        <dbReference type="ARBA" id="ARBA00004651"/>
    </source>
</evidence>
<dbReference type="EMBL" id="JAFCNB010000002">
    <property type="protein sequence ID" value="MBP2703385.1"/>
    <property type="molecule type" value="Genomic_DNA"/>
</dbReference>
<organism evidence="7 8">
    <name type="scientific">Microbispora oryzae</name>
    <dbReference type="NCBI Taxonomy" id="2806554"/>
    <lineage>
        <taxon>Bacteria</taxon>
        <taxon>Bacillati</taxon>
        <taxon>Actinomycetota</taxon>
        <taxon>Actinomycetes</taxon>
        <taxon>Streptosporangiales</taxon>
        <taxon>Streptosporangiaceae</taxon>
        <taxon>Microbispora</taxon>
    </lineage>
</organism>
<dbReference type="InterPro" id="IPR036259">
    <property type="entry name" value="MFS_trans_sf"/>
</dbReference>
<evidence type="ECO:0000313" key="8">
    <source>
        <dbReference type="Proteomes" id="UP000674234"/>
    </source>
</evidence>
<dbReference type="PANTHER" id="PTHR23530:SF1">
    <property type="entry name" value="PERMEASE, MAJOR FACILITATOR SUPERFAMILY-RELATED"/>
    <property type="match status" value="1"/>
</dbReference>
<comment type="subcellular location">
    <subcellularLocation>
        <location evidence="1">Cell membrane</location>
        <topology evidence="1">Multi-pass membrane protein</topology>
    </subcellularLocation>
</comment>
<evidence type="ECO:0000313" key="7">
    <source>
        <dbReference type="EMBL" id="MBP2703385.1"/>
    </source>
</evidence>
<evidence type="ECO:0000256" key="2">
    <source>
        <dbReference type="ARBA" id="ARBA00022692"/>
    </source>
</evidence>
<evidence type="ECO:0000256" key="4">
    <source>
        <dbReference type="ARBA" id="ARBA00023136"/>
    </source>
</evidence>
<evidence type="ECO:0000256" key="3">
    <source>
        <dbReference type="ARBA" id="ARBA00022989"/>
    </source>
</evidence>
<dbReference type="Proteomes" id="UP000674234">
    <property type="component" value="Unassembled WGS sequence"/>
</dbReference>
<keyword evidence="3 5" id="KW-1133">Transmembrane helix</keyword>